<keyword evidence="1" id="KW-1133">Transmembrane helix</keyword>
<evidence type="ECO:0000313" key="3">
    <source>
        <dbReference type="Proteomes" id="UP000619838"/>
    </source>
</evidence>
<name>A0ABR9XTE2_9CHLB</name>
<feature type="transmembrane region" description="Helical" evidence="1">
    <location>
        <begin position="21"/>
        <end position="43"/>
    </location>
</feature>
<accession>A0ABR9XTE2</accession>
<keyword evidence="1" id="KW-0812">Transmembrane</keyword>
<comment type="caution">
    <text evidence="2">The sequence shown here is derived from an EMBL/GenBank/DDBJ whole genome shotgun (WGS) entry which is preliminary data.</text>
</comment>
<proteinExistence type="predicted"/>
<keyword evidence="1" id="KW-0472">Membrane</keyword>
<dbReference type="EMBL" id="JADGII010000017">
    <property type="protein sequence ID" value="MBF0637321.1"/>
    <property type="molecule type" value="Genomic_DNA"/>
</dbReference>
<evidence type="ECO:0000313" key="2">
    <source>
        <dbReference type="EMBL" id="MBF0637321.1"/>
    </source>
</evidence>
<reference evidence="2 3" key="1">
    <citation type="journal article" date="2020" name="Microorganisms">
        <title>Simultaneous Genome Sequencing of Prosthecochloris ethylica and Desulfuromonas acetoxidans within a Syntrophic Mixture Reveals Unique Pili and Protein Interactions.</title>
        <authorList>
            <person name="Kyndt J.A."/>
            <person name="Van Beeumen J.J."/>
            <person name="Meyer T.E."/>
        </authorList>
    </citation>
    <scope>NUCLEOTIDE SEQUENCE [LARGE SCALE GENOMIC DNA]</scope>
    <source>
        <strain evidence="2 3">N3</strain>
    </source>
</reference>
<evidence type="ECO:0000256" key="1">
    <source>
        <dbReference type="SAM" id="Phobius"/>
    </source>
</evidence>
<organism evidence="2 3">
    <name type="scientific">Prosthecochloris ethylica</name>
    <dbReference type="NCBI Taxonomy" id="2743976"/>
    <lineage>
        <taxon>Bacteria</taxon>
        <taxon>Pseudomonadati</taxon>
        <taxon>Chlorobiota</taxon>
        <taxon>Chlorobiia</taxon>
        <taxon>Chlorobiales</taxon>
        <taxon>Chlorobiaceae</taxon>
        <taxon>Prosthecochloris</taxon>
    </lineage>
</organism>
<sequence length="89" mass="10293">MNVLNALKSILFYPMMWLRGVFLLVGKILQGFFLLGLILVLFIAQGQEYFWTLVLMFAGGSFTFFLLTHFYDQILLRLNPTGKDLILVQ</sequence>
<gene>
    <name evidence="2" type="ORF">INT08_09070</name>
</gene>
<protein>
    <submittedName>
        <fullName evidence="2">Uncharacterized protein</fullName>
    </submittedName>
</protein>
<feature type="transmembrane region" description="Helical" evidence="1">
    <location>
        <begin position="49"/>
        <end position="71"/>
    </location>
</feature>
<keyword evidence="3" id="KW-1185">Reference proteome</keyword>
<dbReference type="Proteomes" id="UP000619838">
    <property type="component" value="Unassembled WGS sequence"/>
</dbReference>
<dbReference type="RefSeq" id="WP_175187537.1">
    <property type="nucleotide sequence ID" value="NZ_JABVZQ010000011.1"/>
</dbReference>